<organism evidence="3 4">
    <name type="scientific">Paenibacillus alvei TS-15</name>
    <dbReference type="NCBI Taxonomy" id="1117108"/>
    <lineage>
        <taxon>Bacteria</taxon>
        <taxon>Bacillati</taxon>
        <taxon>Bacillota</taxon>
        <taxon>Bacilli</taxon>
        <taxon>Bacillales</taxon>
        <taxon>Paenibacillaceae</taxon>
        <taxon>Paenibacillus</taxon>
    </lineage>
</organism>
<feature type="domain" description="Restriction endonuclease type IV Mrr" evidence="1">
    <location>
        <begin position="20"/>
        <end position="112"/>
    </location>
</feature>
<evidence type="ECO:0000259" key="1">
    <source>
        <dbReference type="Pfam" id="PF04471"/>
    </source>
</evidence>
<name>S9SI53_PAEAL</name>
<dbReference type="Gene3D" id="3.40.1350.10">
    <property type="match status" value="1"/>
</dbReference>
<accession>S9SI53</accession>
<dbReference type="GO" id="GO:0004519">
    <property type="term" value="F:endonuclease activity"/>
    <property type="evidence" value="ECO:0007669"/>
    <property type="project" value="UniProtKB-KW"/>
</dbReference>
<dbReference type="InterPro" id="IPR011856">
    <property type="entry name" value="tRNA_endonuc-like_dom_sf"/>
</dbReference>
<keyword evidence="3" id="KW-0255">Endonuclease</keyword>
<dbReference type="Proteomes" id="UP000015344">
    <property type="component" value="Unassembled WGS sequence"/>
</dbReference>
<evidence type="ECO:0000259" key="2">
    <source>
        <dbReference type="Pfam" id="PF20703"/>
    </source>
</evidence>
<feature type="domain" description="Novel STAND NTPase 1" evidence="2">
    <location>
        <begin position="252"/>
        <end position="400"/>
    </location>
</feature>
<dbReference type="Pfam" id="PF04471">
    <property type="entry name" value="Mrr_cat"/>
    <property type="match status" value="1"/>
</dbReference>
<evidence type="ECO:0000313" key="4">
    <source>
        <dbReference type="Proteomes" id="UP000015344"/>
    </source>
</evidence>
<dbReference type="PATRIC" id="fig|1117108.3.peg.5197"/>
<dbReference type="GO" id="GO:0003677">
    <property type="term" value="F:DNA binding"/>
    <property type="evidence" value="ECO:0007669"/>
    <property type="project" value="InterPro"/>
</dbReference>
<protein>
    <submittedName>
        <fullName evidence="3">Restriction endonuclease</fullName>
    </submittedName>
</protein>
<dbReference type="eggNOG" id="COG1672">
    <property type="taxonomic scope" value="Bacteria"/>
</dbReference>
<dbReference type="GO" id="GO:0009307">
    <property type="term" value="P:DNA restriction-modification system"/>
    <property type="evidence" value="ECO:0007669"/>
    <property type="project" value="InterPro"/>
</dbReference>
<dbReference type="InterPro" id="IPR011335">
    <property type="entry name" value="Restrct_endonuc-II-like"/>
</dbReference>
<proteinExistence type="predicted"/>
<dbReference type="SUPFAM" id="SSF52980">
    <property type="entry name" value="Restriction endonuclease-like"/>
    <property type="match status" value="1"/>
</dbReference>
<dbReference type="InterPro" id="IPR049052">
    <property type="entry name" value="nSTAND1"/>
</dbReference>
<dbReference type="EMBL" id="ATMT01000086">
    <property type="protein sequence ID" value="EPY04404.1"/>
    <property type="molecule type" value="Genomic_DNA"/>
</dbReference>
<dbReference type="Pfam" id="PF20703">
    <property type="entry name" value="nSTAND1"/>
    <property type="match status" value="1"/>
</dbReference>
<dbReference type="InterPro" id="IPR027417">
    <property type="entry name" value="P-loop_NTPase"/>
</dbReference>
<dbReference type="AlphaFoldDB" id="S9SI53"/>
<keyword evidence="3" id="KW-0540">Nuclease</keyword>
<sequence>MGAMIEIGVSDNVSTTEKGRLLETLGREVLETMQYDVIEEVRLTGIEVDLLAKHKMTSEVIYVECKAYKDTNTISADVITKLLGNVHLKRVSSGWLLSTGSLGKDAKGIVEEWEQQPSEQRKLLQIYSPDKLVNLIVNSGKVCNPLSLEYPSNGSFSDNVTLLITNLGRFWAVPLIHVNAGIPYAVMLFDAKTGEPISNHQIIDSVSKIPSSFHDLEWLYPNVIINDNSLSDQLTKESESIITVSSGDQWADYRPSRPQDFVGRDGLLQDVYKFVDNVRNSSINTRLLALKAPSGWGKSSVLLKLVEKSKTSRQRNKNFVYAVDVRAATSHRYAEFSLIECLNSAIKENFVAKPSTPIKISDTNNPLSDQSIIEIIQTLKSENKVIMLMFDQFEEIFSKKELFPLFESIRRLSIAVDSLQENLIIGFAWKTDGTVPTDHPAYHLWHGLSDRRREFPLNPFVDKDILKALNIFSKELGEPLNPILKGYLKDHCQGYPWLLKKLCIHVFSLVQGGNQDEILGKSLNINELFEKETSELSSIELACVKKVAQDSPVELFQMVETYGDSTIQSLINKRIILRKGQKLILYWDIFRDYILTGKVPYIPVTYIPQTQFRRYSSALHVLIDHKSLTIPVFASKLGIGRDAAENIVRDFVMLGNASRQGDNLKFLHENVEEAYKKVVDFFTKHIMYTKIIEKNGINFQITVEDFEDYFNESYESYSEKTKKLYINRINGWLIGVGFIEIKANKIINAVDSMRGFSKNGFPKFSSGKRIRNANFLGEAPPDRVLELIRLINMGQNNESALKQTGLRNAISLLNSIGGLSIENGILSITHKQNNMTHWLAKTVLSTPTMEIVKKHGDKSSIELGNIISTELNKSWIKSSQKRYGSALILWYKWATEALMKDTVSV</sequence>
<dbReference type="SUPFAM" id="SSF52540">
    <property type="entry name" value="P-loop containing nucleoside triphosphate hydrolases"/>
    <property type="match status" value="1"/>
</dbReference>
<dbReference type="Gene3D" id="3.40.50.300">
    <property type="entry name" value="P-loop containing nucleotide triphosphate hydrolases"/>
    <property type="match status" value="1"/>
</dbReference>
<evidence type="ECO:0000313" key="3">
    <source>
        <dbReference type="EMBL" id="EPY04404.1"/>
    </source>
</evidence>
<gene>
    <name evidence="3" type="ORF">PAALTS15_25134</name>
</gene>
<reference evidence="3 4" key="1">
    <citation type="submission" date="2013-05" db="EMBL/GenBank/DDBJ databases">
        <authorList>
            <person name="Strain E.A."/>
            <person name="Brown E."/>
            <person name="Allard M.W."/>
            <person name="Luo Y.L."/>
        </authorList>
    </citation>
    <scope>NUCLEOTIDE SEQUENCE [LARGE SCALE GENOMIC DNA]</scope>
    <source>
        <strain evidence="3 4">TS-15</strain>
    </source>
</reference>
<dbReference type="InterPro" id="IPR007560">
    <property type="entry name" value="Restrct_endonuc_IV_Mrr"/>
</dbReference>
<comment type="caution">
    <text evidence="3">The sequence shown here is derived from an EMBL/GenBank/DDBJ whole genome shotgun (WGS) entry which is preliminary data.</text>
</comment>
<keyword evidence="3" id="KW-0378">Hydrolase</keyword>